<dbReference type="RefSeq" id="WP_149728653.1">
    <property type="nucleotide sequence ID" value="NZ_VUJV01000003.1"/>
</dbReference>
<keyword evidence="1" id="KW-0812">Transmembrane</keyword>
<accession>A0A5B1LI78</accession>
<sequence length="281" mass="29361">MAATWLGDSLVGATDGVVNVLAKMGSFGRFAVRAVTAVPLTLKRYPSEYLRQLSDIAWGTGALLIGGGTIGIMVLLSVAAGTSLGIEGFSGLELLSLGPLVGAINAGVSTRELAPLIASLALASQVGCRFTSQLGSMRLHEEIDALSVMAVPPMHFLVTTRVAATMTAILPLYYIGLIGSWIASKAVVTVIFGQSGGTYEHYFSQFLSGRDILISTLKILVFTLIVALLHCWYGFNAAGGPAGVGEATGRAIRASIVSVILLDMLFTLFFYGTDPGVRISG</sequence>
<name>A0A5B1LI78_9ACTN</name>
<evidence type="ECO:0000256" key="1">
    <source>
        <dbReference type="SAM" id="Phobius"/>
    </source>
</evidence>
<feature type="transmembrane region" description="Helical" evidence="1">
    <location>
        <begin position="212"/>
        <end position="235"/>
    </location>
</feature>
<dbReference type="Proteomes" id="UP000325003">
    <property type="component" value="Unassembled WGS sequence"/>
</dbReference>
<dbReference type="Pfam" id="PF02405">
    <property type="entry name" value="MlaE"/>
    <property type="match status" value="1"/>
</dbReference>
<organism evidence="2 3">
    <name type="scientific">Nocardioides humilatus</name>
    <dbReference type="NCBI Taxonomy" id="2607660"/>
    <lineage>
        <taxon>Bacteria</taxon>
        <taxon>Bacillati</taxon>
        <taxon>Actinomycetota</taxon>
        <taxon>Actinomycetes</taxon>
        <taxon>Propionibacteriales</taxon>
        <taxon>Nocardioidaceae</taxon>
        <taxon>Nocardioides</taxon>
    </lineage>
</organism>
<proteinExistence type="predicted"/>
<feature type="transmembrane region" description="Helical" evidence="1">
    <location>
        <begin position="56"/>
        <end position="76"/>
    </location>
</feature>
<keyword evidence="3" id="KW-1185">Reference proteome</keyword>
<dbReference type="PANTHER" id="PTHR30188">
    <property type="entry name" value="ABC TRANSPORTER PERMEASE PROTEIN-RELATED"/>
    <property type="match status" value="1"/>
</dbReference>
<comment type="caution">
    <text evidence="2">The sequence shown here is derived from an EMBL/GenBank/DDBJ whole genome shotgun (WGS) entry which is preliminary data.</text>
</comment>
<gene>
    <name evidence="2" type="ORF">F0U44_12815</name>
</gene>
<keyword evidence="1" id="KW-0472">Membrane</keyword>
<feature type="transmembrane region" description="Helical" evidence="1">
    <location>
        <begin position="170"/>
        <end position="192"/>
    </location>
</feature>
<dbReference type="AlphaFoldDB" id="A0A5B1LI78"/>
<keyword evidence="1" id="KW-1133">Transmembrane helix</keyword>
<evidence type="ECO:0000313" key="2">
    <source>
        <dbReference type="EMBL" id="KAA1419319.1"/>
    </source>
</evidence>
<reference evidence="2 3" key="1">
    <citation type="submission" date="2019-09" db="EMBL/GenBank/DDBJ databases">
        <title>Nocardioides panacisoli sp. nov., isolated from the soil of a ginseng field.</title>
        <authorList>
            <person name="Cho C."/>
        </authorList>
    </citation>
    <scope>NUCLEOTIDE SEQUENCE [LARGE SCALE GENOMIC DNA]</scope>
    <source>
        <strain evidence="2 3">BN130099</strain>
    </source>
</reference>
<dbReference type="PANTHER" id="PTHR30188:SF13">
    <property type="entry name" value="CONSERVED HYPOTHETICAL INTEGRAL MEMBRANE PROTEIN YRBE3B"/>
    <property type="match status" value="1"/>
</dbReference>
<dbReference type="EMBL" id="VUJV01000003">
    <property type="protein sequence ID" value="KAA1419319.1"/>
    <property type="molecule type" value="Genomic_DNA"/>
</dbReference>
<dbReference type="InterPro" id="IPR030802">
    <property type="entry name" value="Permease_MalE"/>
</dbReference>
<protein>
    <submittedName>
        <fullName evidence="2">ABC transporter permease</fullName>
    </submittedName>
</protein>
<feature type="transmembrane region" description="Helical" evidence="1">
    <location>
        <begin position="251"/>
        <end position="271"/>
    </location>
</feature>
<evidence type="ECO:0000313" key="3">
    <source>
        <dbReference type="Proteomes" id="UP000325003"/>
    </source>
</evidence>
<dbReference type="GO" id="GO:0043190">
    <property type="term" value="C:ATP-binding cassette (ABC) transporter complex"/>
    <property type="evidence" value="ECO:0007669"/>
    <property type="project" value="InterPro"/>
</dbReference>
<reference evidence="2 3" key="2">
    <citation type="submission" date="2019-09" db="EMBL/GenBank/DDBJ databases">
        <authorList>
            <person name="Jin C."/>
        </authorList>
    </citation>
    <scope>NUCLEOTIDE SEQUENCE [LARGE SCALE GENOMIC DNA]</scope>
    <source>
        <strain evidence="2 3">BN130099</strain>
    </source>
</reference>
<dbReference type="GO" id="GO:0005548">
    <property type="term" value="F:phospholipid transporter activity"/>
    <property type="evidence" value="ECO:0007669"/>
    <property type="project" value="TreeGrafter"/>
</dbReference>